<keyword evidence="2" id="KW-0862">Zinc</keyword>
<dbReference type="Pfam" id="PF14223">
    <property type="entry name" value="Retrotran_gag_2"/>
    <property type="match status" value="1"/>
</dbReference>
<dbReference type="Gene3D" id="4.10.60.10">
    <property type="entry name" value="Zinc finger, CCHC-type"/>
    <property type="match status" value="1"/>
</dbReference>
<dbReference type="InterPro" id="IPR001878">
    <property type="entry name" value="Znf_CCHC"/>
</dbReference>
<dbReference type="InterPro" id="IPR054722">
    <property type="entry name" value="PolX-like_BBD"/>
</dbReference>
<gene>
    <name evidence="5" type="ORF">EVAR_41844_1</name>
</gene>
<feature type="domain" description="CCHC-type" evidence="3">
    <location>
        <begin position="111"/>
        <end position="126"/>
    </location>
</feature>
<dbReference type="InterPro" id="IPR012337">
    <property type="entry name" value="RNaseH-like_sf"/>
</dbReference>
<keyword evidence="1" id="KW-0645">Protease</keyword>
<dbReference type="GO" id="GO:0006508">
    <property type="term" value="P:proteolysis"/>
    <property type="evidence" value="ECO:0007669"/>
    <property type="project" value="UniProtKB-KW"/>
</dbReference>
<sequence>MQSQLKQLGEEISDKFTITKVLMSLPDENKHFISAWESAPDNKQTIVNLVARLLVEEERLKEKIEKNQETSSSSAFVAKRSVKCFKCGKPGHYQSECRNNKDSEKNVNFNKCFYCGKPGHIKAQCRFRKSKHSKKMSNAFFVSNSEDERYEKSKRLVDSGASEHMCCDRSLLSSFSSVSQKSVIVGNGAIISVLGSGKMVVQVYNGSEWVDTTIDNVLFVPELKTNLFSVNRAADRGYVMMTDNNTCRFYKNNIVCAVANRLDNSYYMEFRFKILKDDYSNFRTVYLVKTKDEIKHCLEDFLNRAENVTGNKVKTFRTGNGMEFINKEVKEMCSERGIIHQTTVCYTPEQNGKAERENRTLVEAARTMLHANNLHKKLWAEAVNTAAFVLNRTGKGRDGKSPFELWTGRSYNIHQLQEFGSPVYAYIPKEKRRKFDKKAEKGLMVGYGEETKGYRIYFSEKNCIFIKRDVVFLNKFRL</sequence>
<reference evidence="5 6" key="1">
    <citation type="journal article" date="2019" name="Commun. Biol.">
        <title>The bagworm genome reveals a unique fibroin gene that provides high tensile strength.</title>
        <authorList>
            <person name="Kono N."/>
            <person name="Nakamura H."/>
            <person name="Ohtoshi R."/>
            <person name="Tomita M."/>
            <person name="Numata K."/>
            <person name="Arakawa K."/>
        </authorList>
    </citation>
    <scope>NUCLEOTIDE SEQUENCE [LARGE SCALE GENOMIC DNA]</scope>
</reference>
<proteinExistence type="predicted"/>
<dbReference type="SUPFAM" id="SSF57756">
    <property type="entry name" value="Retrovirus zinc finger-like domains"/>
    <property type="match status" value="1"/>
</dbReference>
<name>A0A4C1XCI5_EUMVA</name>
<feature type="domain" description="CCHC-type" evidence="3">
    <location>
        <begin position="83"/>
        <end position="99"/>
    </location>
</feature>
<evidence type="ECO:0000259" key="4">
    <source>
        <dbReference type="PROSITE" id="PS50994"/>
    </source>
</evidence>
<dbReference type="SMART" id="SM00343">
    <property type="entry name" value="ZnF_C2HC"/>
    <property type="match status" value="2"/>
</dbReference>
<dbReference type="InterPro" id="IPR039537">
    <property type="entry name" value="Retrotran_Ty1/copia-like"/>
</dbReference>
<dbReference type="PANTHER" id="PTHR42648">
    <property type="entry name" value="TRANSPOSASE, PUTATIVE-RELATED"/>
    <property type="match status" value="1"/>
</dbReference>
<dbReference type="Gene3D" id="3.30.420.10">
    <property type="entry name" value="Ribonuclease H-like superfamily/Ribonuclease H"/>
    <property type="match status" value="1"/>
</dbReference>
<dbReference type="InterPro" id="IPR001584">
    <property type="entry name" value="Integrase_cat-core"/>
</dbReference>
<dbReference type="GO" id="GO:0003676">
    <property type="term" value="F:nucleic acid binding"/>
    <property type="evidence" value="ECO:0007669"/>
    <property type="project" value="InterPro"/>
</dbReference>
<dbReference type="InterPro" id="IPR057670">
    <property type="entry name" value="SH3_retrovirus"/>
</dbReference>
<feature type="domain" description="Integrase catalytic" evidence="4">
    <location>
        <begin position="261"/>
        <end position="410"/>
    </location>
</feature>
<comment type="caution">
    <text evidence="5">The sequence shown here is derived from an EMBL/GenBank/DDBJ whole genome shotgun (WGS) entry which is preliminary data.</text>
</comment>
<organism evidence="5 6">
    <name type="scientific">Eumeta variegata</name>
    <name type="common">Bagworm moth</name>
    <name type="synonym">Eumeta japonica</name>
    <dbReference type="NCBI Taxonomy" id="151549"/>
    <lineage>
        <taxon>Eukaryota</taxon>
        <taxon>Metazoa</taxon>
        <taxon>Ecdysozoa</taxon>
        <taxon>Arthropoda</taxon>
        <taxon>Hexapoda</taxon>
        <taxon>Insecta</taxon>
        <taxon>Pterygota</taxon>
        <taxon>Neoptera</taxon>
        <taxon>Endopterygota</taxon>
        <taxon>Lepidoptera</taxon>
        <taxon>Glossata</taxon>
        <taxon>Ditrysia</taxon>
        <taxon>Tineoidea</taxon>
        <taxon>Psychidae</taxon>
        <taxon>Oiketicinae</taxon>
        <taxon>Eumeta</taxon>
    </lineage>
</organism>
<keyword evidence="2" id="KW-0479">Metal-binding</keyword>
<dbReference type="InterPro" id="IPR036875">
    <property type="entry name" value="Znf_CCHC_sf"/>
</dbReference>
<dbReference type="SUPFAM" id="SSF53098">
    <property type="entry name" value="Ribonuclease H-like"/>
    <property type="match status" value="1"/>
</dbReference>
<dbReference type="EMBL" id="BGZK01000780">
    <property type="protein sequence ID" value="GBP60154.1"/>
    <property type="molecule type" value="Genomic_DNA"/>
</dbReference>
<dbReference type="Pfam" id="PF25597">
    <property type="entry name" value="SH3_retrovirus"/>
    <property type="match status" value="1"/>
</dbReference>
<evidence type="ECO:0000313" key="6">
    <source>
        <dbReference type="Proteomes" id="UP000299102"/>
    </source>
</evidence>
<keyword evidence="6" id="KW-1185">Reference proteome</keyword>
<dbReference type="PROSITE" id="PS50994">
    <property type="entry name" value="INTEGRASE"/>
    <property type="match status" value="1"/>
</dbReference>
<dbReference type="PROSITE" id="PS50158">
    <property type="entry name" value="ZF_CCHC"/>
    <property type="match status" value="2"/>
</dbReference>
<evidence type="ECO:0000256" key="1">
    <source>
        <dbReference type="ARBA" id="ARBA00022670"/>
    </source>
</evidence>
<dbReference type="InterPro" id="IPR036397">
    <property type="entry name" value="RNaseH_sf"/>
</dbReference>
<dbReference type="Pfam" id="PF00098">
    <property type="entry name" value="zf-CCHC"/>
    <property type="match status" value="2"/>
</dbReference>
<accession>A0A4C1XCI5</accession>
<dbReference type="Pfam" id="PF22936">
    <property type="entry name" value="Pol_BBD"/>
    <property type="match status" value="1"/>
</dbReference>
<protein>
    <submittedName>
        <fullName evidence="5">Retrovirus-related Pol polyprotein from transposon TNT 1-94</fullName>
    </submittedName>
</protein>
<dbReference type="GO" id="GO:0015074">
    <property type="term" value="P:DNA integration"/>
    <property type="evidence" value="ECO:0007669"/>
    <property type="project" value="InterPro"/>
</dbReference>
<evidence type="ECO:0000259" key="3">
    <source>
        <dbReference type="PROSITE" id="PS50158"/>
    </source>
</evidence>
<keyword evidence="1" id="KW-0378">Hydrolase</keyword>
<dbReference type="Proteomes" id="UP000299102">
    <property type="component" value="Unassembled WGS sequence"/>
</dbReference>
<keyword evidence="2" id="KW-0863">Zinc-finger</keyword>
<dbReference type="GO" id="GO:0008270">
    <property type="term" value="F:zinc ion binding"/>
    <property type="evidence" value="ECO:0007669"/>
    <property type="project" value="UniProtKB-KW"/>
</dbReference>
<dbReference type="OrthoDB" id="97058at2759"/>
<dbReference type="GO" id="GO:0008233">
    <property type="term" value="F:peptidase activity"/>
    <property type="evidence" value="ECO:0007669"/>
    <property type="project" value="UniProtKB-KW"/>
</dbReference>
<dbReference type="STRING" id="151549.A0A4C1XCI5"/>
<evidence type="ECO:0000256" key="2">
    <source>
        <dbReference type="PROSITE-ProRule" id="PRU00047"/>
    </source>
</evidence>
<dbReference type="AlphaFoldDB" id="A0A4C1XCI5"/>
<evidence type="ECO:0000313" key="5">
    <source>
        <dbReference type="EMBL" id="GBP60154.1"/>
    </source>
</evidence>
<dbReference type="PANTHER" id="PTHR42648:SF28">
    <property type="entry name" value="TRANSPOSON-ENCODED PROTEIN WITH RIBONUCLEASE H-LIKE AND RETROVIRUS ZINC FINGER-LIKE DOMAINS"/>
    <property type="match status" value="1"/>
</dbReference>